<feature type="chain" id="PRO_5019013784" evidence="1">
    <location>
        <begin position="27"/>
        <end position="515"/>
    </location>
</feature>
<dbReference type="Proteomes" id="UP000283442">
    <property type="component" value="Unassembled WGS sequence"/>
</dbReference>
<dbReference type="AlphaFoldDB" id="A0A414NZQ0"/>
<dbReference type="Gene3D" id="2.40.160.130">
    <property type="entry name" value="Capsule assembly protein Wzi"/>
    <property type="match status" value="1"/>
</dbReference>
<dbReference type="InterPro" id="IPR038636">
    <property type="entry name" value="Wzi_sf"/>
</dbReference>
<sequence length="515" mass="57459">MMMKKTLVAGMMAAAASVMVPGLAGAEAVTADVPVGSVYYDYVDKLSGMGYIDSLPDGARPYSRMQMAKWVLQAEKNAKDKPMPAYLADELASMRTAFASEIEVLKGRSDQDDLALRQASLQLASYNSDQSSYKQSKKDFQPNAKWQPFGQGTNGYDYADGFNAVAKAEFSGNIGHKTAISLTPRLSWNDDDDAELKLEEGYVKTKTGIVEYLAGRQALSYGQGKTGKLVLDNTMKPMTMAQVHLEDDMPVRGFFRFLGKQNYHVFYAQLEGDREDRVAKGHTDYDHAGLLGLRADFTPSDAFTFGLMRVSMLGGDGNALSKSDWRHWVTGHNSDAEGDRWNDIAGGDFRVRLPGVQFYGEVYGEDAGGLQPTERGYRFGTYLPQLTRDGSWDMTLEYASTNPFWYKHQKYQNGWTYSDDIIGDSMGNNAKKYYLGVNHYLPGENQIGAYFMRTQMDRSAGNHPNVYEAALTGRLKLQDHFFLDGSLGLAKIENADYTDRTDKDVFATAMARWQY</sequence>
<accession>A0A414NZQ0</accession>
<feature type="signal peptide" evidence="1">
    <location>
        <begin position="1"/>
        <end position="26"/>
    </location>
</feature>
<proteinExistence type="predicted"/>
<dbReference type="Pfam" id="PF14052">
    <property type="entry name" value="Caps_assemb_Wzi"/>
    <property type="match status" value="1"/>
</dbReference>
<comment type="caution">
    <text evidence="2">The sequence shown here is derived from an EMBL/GenBank/DDBJ whole genome shotgun (WGS) entry which is preliminary data.</text>
</comment>
<evidence type="ECO:0000313" key="2">
    <source>
        <dbReference type="EMBL" id="RHF53410.1"/>
    </source>
</evidence>
<evidence type="ECO:0000256" key="1">
    <source>
        <dbReference type="SAM" id="SignalP"/>
    </source>
</evidence>
<dbReference type="InterPro" id="IPR026950">
    <property type="entry name" value="Caps_assemb_Wzi"/>
</dbReference>
<keyword evidence="1" id="KW-0732">Signal</keyword>
<dbReference type="EMBL" id="QRHE01000001">
    <property type="protein sequence ID" value="RHF53410.1"/>
    <property type="molecule type" value="Genomic_DNA"/>
</dbReference>
<protein>
    <submittedName>
        <fullName evidence="2">Capsule assembly Wzi family protein</fullName>
    </submittedName>
</protein>
<reference evidence="2 3" key="1">
    <citation type="submission" date="2018-08" db="EMBL/GenBank/DDBJ databases">
        <title>A genome reference for cultivated species of the human gut microbiota.</title>
        <authorList>
            <person name="Zou Y."/>
            <person name="Xue W."/>
            <person name="Luo G."/>
        </authorList>
    </citation>
    <scope>NUCLEOTIDE SEQUENCE [LARGE SCALE GENOMIC DNA]</scope>
    <source>
        <strain evidence="2 3">AM25-21AC</strain>
    </source>
</reference>
<evidence type="ECO:0000313" key="3">
    <source>
        <dbReference type="Proteomes" id="UP000283442"/>
    </source>
</evidence>
<name>A0A414NZQ0_9FIRM</name>
<gene>
    <name evidence="2" type="ORF">DW674_00670</name>
</gene>
<organism evidence="2 3">
    <name type="scientific">Mitsuokella multacida</name>
    <dbReference type="NCBI Taxonomy" id="52226"/>
    <lineage>
        <taxon>Bacteria</taxon>
        <taxon>Bacillati</taxon>
        <taxon>Bacillota</taxon>
        <taxon>Negativicutes</taxon>
        <taxon>Selenomonadales</taxon>
        <taxon>Selenomonadaceae</taxon>
        <taxon>Mitsuokella</taxon>
    </lineage>
</organism>
<dbReference type="OrthoDB" id="101884at2"/>